<dbReference type="Proteomes" id="UP000320300">
    <property type="component" value="Unassembled WGS sequence"/>
</dbReference>
<dbReference type="RefSeq" id="WP_142527545.1">
    <property type="nucleotide sequence ID" value="NZ_CBCSJO010000004.1"/>
</dbReference>
<keyword evidence="2" id="KW-1185">Reference proteome</keyword>
<protein>
    <submittedName>
        <fullName evidence="1">Uncharacterized protein</fullName>
    </submittedName>
</protein>
<accession>A0A521CAE5</accession>
<gene>
    <name evidence="1" type="ORF">SAMN06265348_103368</name>
</gene>
<name>A0A521CAE5_9SPHI</name>
<dbReference type="EMBL" id="FXTN01000003">
    <property type="protein sequence ID" value="SMO56335.1"/>
    <property type="molecule type" value="Genomic_DNA"/>
</dbReference>
<proteinExistence type="predicted"/>
<reference evidence="1 2" key="1">
    <citation type="submission" date="2017-05" db="EMBL/GenBank/DDBJ databases">
        <authorList>
            <person name="Varghese N."/>
            <person name="Submissions S."/>
        </authorList>
    </citation>
    <scope>NUCLEOTIDE SEQUENCE [LARGE SCALE GENOMIC DNA]</scope>
    <source>
        <strain evidence="1 2">DSM 19036</strain>
    </source>
</reference>
<sequence length="82" mass="9709">MTVMQPEIDKLKEEFNNITNSSAEEKPLDFYAYLHLREVNRIEKLMSYMELSNNISHKPTWAEMKNYLDDESEVDAHDSRLA</sequence>
<dbReference type="AlphaFoldDB" id="A0A521CAE5"/>
<organism evidence="1 2">
    <name type="scientific">Pedobacter westerhofensis</name>
    <dbReference type="NCBI Taxonomy" id="425512"/>
    <lineage>
        <taxon>Bacteria</taxon>
        <taxon>Pseudomonadati</taxon>
        <taxon>Bacteroidota</taxon>
        <taxon>Sphingobacteriia</taxon>
        <taxon>Sphingobacteriales</taxon>
        <taxon>Sphingobacteriaceae</taxon>
        <taxon>Pedobacter</taxon>
    </lineage>
</organism>
<evidence type="ECO:0000313" key="1">
    <source>
        <dbReference type="EMBL" id="SMO56335.1"/>
    </source>
</evidence>
<dbReference type="OrthoDB" id="9866160at2"/>
<evidence type="ECO:0000313" key="2">
    <source>
        <dbReference type="Proteomes" id="UP000320300"/>
    </source>
</evidence>